<dbReference type="AlphaFoldDB" id="D2A3M8"/>
<keyword evidence="2" id="KW-1185">Reference proteome</keyword>
<sequence>MCMGHGRVKSWFFGGTIDKNESSVLIFYMLSRYLIVIEATRRNLADFDYISRKLGERSGRLESLAGRSFFTDFEYDPGIVRPQIPRRSMYNVKKLVLPFSGKRVKVLKSITDSRFSNVTYFICIGYFVAGFGKISTRKKTCG</sequence>
<dbReference type="Proteomes" id="UP000007266">
    <property type="component" value="Linkage group 6"/>
</dbReference>
<reference evidence="1 2" key="2">
    <citation type="journal article" date="2010" name="Nucleic Acids Res.">
        <title>BeetleBase in 2010: revisions to provide comprehensive genomic information for Tribolium castaneum.</title>
        <authorList>
            <person name="Kim H.S."/>
            <person name="Murphy T."/>
            <person name="Xia J."/>
            <person name="Caragea D."/>
            <person name="Park Y."/>
            <person name="Beeman R.W."/>
            <person name="Lorenzen M.D."/>
            <person name="Butcher S."/>
            <person name="Manak J.R."/>
            <person name="Brown S.J."/>
        </authorList>
    </citation>
    <scope>GENOME REANNOTATION</scope>
    <source>
        <strain evidence="1 2">Georgia GA2</strain>
    </source>
</reference>
<name>D2A3M8_TRICA</name>
<evidence type="ECO:0000313" key="1">
    <source>
        <dbReference type="EMBL" id="EFA04905.1"/>
    </source>
</evidence>
<dbReference type="EMBL" id="KQ971348">
    <property type="protein sequence ID" value="EFA04905.1"/>
    <property type="molecule type" value="Genomic_DNA"/>
</dbReference>
<gene>
    <name evidence="1" type="primary">GLEAN_14969</name>
    <name evidence="1" type="ORF">TcasGA2_TC014969</name>
</gene>
<evidence type="ECO:0000313" key="2">
    <source>
        <dbReference type="Proteomes" id="UP000007266"/>
    </source>
</evidence>
<accession>D2A3M8</accession>
<organism evidence="1 2">
    <name type="scientific">Tribolium castaneum</name>
    <name type="common">Red flour beetle</name>
    <dbReference type="NCBI Taxonomy" id="7070"/>
    <lineage>
        <taxon>Eukaryota</taxon>
        <taxon>Metazoa</taxon>
        <taxon>Ecdysozoa</taxon>
        <taxon>Arthropoda</taxon>
        <taxon>Hexapoda</taxon>
        <taxon>Insecta</taxon>
        <taxon>Pterygota</taxon>
        <taxon>Neoptera</taxon>
        <taxon>Endopterygota</taxon>
        <taxon>Coleoptera</taxon>
        <taxon>Polyphaga</taxon>
        <taxon>Cucujiformia</taxon>
        <taxon>Tenebrionidae</taxon>
        <taxon>Tenebrionidae incertae sedis</taxon>
        <taxon>Tribolium</taxon>
    </lineage>
</organism>
<protein>
    <submittedName>
        <fullName evidence="1">Uncharacterized protein</fullName>
    </submittedName>
</protein>
<reference evidence="1 2" key="1">
    <citation type="journal article" date="2008" name="Nature">
        <title>The genome of the model beetle and pest Tribolium castaneum.</title>
        <authorList>
            <consortium name="Tribolium Genome Sequencing Consortium"/>
            <person name="Richards S."/>
            <person name="Gibbs R.A."/>
            <person name="Weinstock G.M."/>
            <person name="Brown S.J."/>
            <person name="Denell R."/>
            <person name="Beeman R.W."/>
            <person name="Gibbs R."/>
            <person name="Beeman R.W."/>
            <person name="Brown S.J."/>
            <person name="Bucher G."/>
            <person name="Friedrich M."/>
            <person name="Grimmelikhuijzen C.J."/>
            <person name="Klingler M."/>
            <person name="Lorenzen M."/>
            <person name="Richards S."/>
            <person name="Roth S."/>
            <person name="Schroder R."/>
            <person name="Tautz D."/>
            <person name="Zdobnov E.M."/>
            <person name="Muzny D."/>
            <person name="Gibbs R.A."/>
            <person name="Weinstock G.M."/>
            <person name="Attaway T."/>
            <person name="Bell S."/>
            <person name="Buhay C.J."/>
            <person name="Chandrabose M.N."/>
            <person name="Chavez D."/>
            <person name="Clerk-Blankenburg K.P."/>
            <person name="Cree A."/>
            <person name="Dao M."/>
            <person name="Davis C."/>
            <person name="Chacko J."/>
            <person name="Dinh H."/>
            <person name="Dugan-Rocha S."/>
            <person name="Fowler G."/>
            <person name="Garner T.T."/>
            <person name="Garnes J."/>
            <person name="Gnirke A."/>
            <person name="Hawes A."/>
            <person name="Hernandez J."/>
            <person name="Hines S."/>
            <person name="Holder M."/>
            <person name="Hume J."/>
            <person name="Jhangiani S.N."/>
            <person name="Joshi V."/>
            <person name="Khan Z.M."/>
            <person name="Jackson L."/>
            <person name="Kovar C."/>
            <person name="Kowis A."/>
            <person name="Lee S."/>
            <person name="Lewis L.R."/>
            <person name="Margolis J."/>
            <person name="Morgan M."/>
            <person name="Nazareth L.V."/>
            <person name="Nguyen N."/>
            <person name="Okwuonu G."/>
            <person name="Parker D."/>
            <person name="Richards S."/>
            <person name="Ruiz S.J."/>
            <person name="Santibanez J."/>
            <person name="Savard J."/>
            <person name="Scherer S.E."/>
            <person name="Schneider B."/>
            <person name="Sodergren E."/>
            <person name="Tautz D."/>
            <person name="Vattahil S."/>
            <person name="Villasana D."/>
            <person name="White C.S."/>
            <person name="Wright R."/>
            <person name="Park Y."/>
            <person name="Beeman R.W."/>
            <person name="Lord J."/>
            <person name="Oppert B."/>
            <person name="Lorenzen M."/>
            <person name="Brown S."/>
            <person name="Wang L."/>
            <person name="Savard J."/>
            <person name="Tautz D."/>
            <person name="Richards S."/>
            <person name="Weinstock G."/>
            <person name="Gibbs R.A."/>
            <person name="Liu Y."/>
            <person name="Worley K."/>
            <person name="Weinstock G."/>
            <person name="Elsik C.G."/>
            <person name="Reese J.T."/>
            <person name="Elhaik E."/>
            <person name="Landan G."/>
            <person name="Graur D."/>
            <person name="Arensburger P."/>
            <person name="Atkinson P."/>
            <person name="Beeman R.W."/>
            <person name="Beidler J."/>
            <person name="Brown S.J."/>
            <person name="Demuth J.P."/>
            <person name="Drury D.W."/>
            <person name="Du Y.Z."/>
            <person name="Fujiwara H."/>
            <person name="Lorenzen M."/>
            <person name="Maselli V."/>
            <person name="Osanai M."/>
            <person name="Park Y."/>
            <person name="Robertson H.M."/>
            <person name="Tu Z."/>
            <person name="Wang J.J."/>
            <person name="Wang S."/>
            <person name="Richards S."/>
            <person name="Song H."/>
            <person name="Zhang L."/>
            <person name="Sodergren E."/>
            <person name="Werner D."/>
            <person name="Stanke M."/>
            <person name="Morgenstern B."/>
            <person name="Solovyev V."/>
            <person name="Kosarev P."/>
            <person name="Brown G."/>
            <person name="Chen H.C."/>
            <person name="Ermolaeva O."/>
            <person name="Hlavina W."/>
            <person name="Kapustin Y."/>
            <person name="Kiryutin B."/>
            <person name="Kitts P."/>
            <person name="Maglott D."/>
            <person name="Pruitt K."/>
            <person name="Sapojnikov V."/>
            <person name="Souvorov A."/>
            <person name="Mackey A.J."/>
            <person name="Waterhouse R.M."/>
            <person name="Wyder S."/>
            <person name="Zdobnov E.M."/>
            <person name="Zdobnov E.M."/>
            <person name="Wyder S."/>
            <person name="Kriventseva E.V."/>
            <person name="Kadowaki T."/>
            <person name="Bork P."/>
            <person name="Aranda M."/>
            <person name="Bao R."/>
            <person name="Beermann A."/>
            <person name="Berns N."/>
            <person name="Bolognesi R."/>
            <person name="Bonneton F."/>
            <person name="Bopp D."/>
            <person name="Brown S.J."/>
            <person name="Bucher G."/>
            <person name="Butts T."/>
            <person name="Chaumot A."/>
            <person name="Denell R.E."/>
            <person name="Ferrier D.E."/>
            <person name="Friedrich M."/>
            <person name="Gordon C.M."/>
            <person name="Jindra M."/>
            <person name="Klingler M."/>
            <person name="Lan Q."/>
            <person name="Lattorff H.M."/>
            <person name="Laudet V."/>
            <person name="von Levetsow C."/>
            <person name="Liu Z."/>
            <person name="Lutz R."/>
            <person name="Lynch J.A."/>
            <person name="da Fonseca R.N."/>
            <person name="Posnien N."/>
            <person name="Reuter R."/>
            <person name="Roth S."/>
            <person name="Savard J."/>
            <person name="Schinko J.B."/>
            <person name="Schmitt C."/>
            <person name="Schoppmeier M."/>
            <person name="Schroder R."/>
            <person name="Shippy T.D."/>
            <person name="Simonnet F."/>
            <person name="Marques-Souza H."/>
            <person name="Tautz D."/>
            <person name="Tomoyasu Y."/>
            <person name="Trauner J."/>
            <person name="Van der Zee M."/>
            <person name="Vervoort M."/>
            <person name="Wittkopp N."/>
            <person name="Wimmer E.A."/>
            <person name="Yang X."/>
            <person name="Jones A.K."/>
            <person name="Sattelle D.B."/>
            <person name="Ebert P.R."/>
            <person name="Nelson D."/>
            <person name="Scott J.G."/>
            <person name="Beeman R.W."/>
            <person name="Muthukrishnan S."/>
            <person name="Kramer K.J."/>
            <person name="Arakane Y."/>
            <person name="Beeman R.W."/>
            <person name="Zhu Q."/>
            <person name="Hogenkamp D."/>
            <person name="Dixit R."/>
            <person name="Oppert B."/>
            <person name="Jiang H."/>
            <person name="Zou Z."/>
            <person name="Marshall J."/>
            <person name="Elpidina E."/>
            <person name="Vinokurov K."/>
            <person name="Oppert C."/>
            <person name="Zou Z."/>
            <person name="Evans J."/>
            <person name="Lu Z."/>
            <person name="Zhao P."/>
            <person name="Sumathipala N."/>
            <person name="Altincicek B."/>
            <person name="Vilcinskas A."/>
            <person name="Williams M."/>
            <person name="Hultmark D."/>
            <person name="Hetru C."/>
            <person name="Jiang H."/>
            <person name="Grimmelikhuijzen C.J."/>
            <person name="Hauser F."/>
            <person name="Cazzamali G."/>
            <person name="Williamson M."/>
            <person name="Park Y."/>
            <person name="Li B."/>
            <person name="Tanaka Y."/>
            <person name="Predel R."/>
            <person name="Neupert S."/>
            <person name="Schachtner J."/>
            <person name="Verleyen P."/>
            <person name="Raible F."/>
            <person name="Bork P."/>
            <person name="Friedrich M."/>
            <person name="Walden K.K."/>
            <person name="Robertson H.M."/>
            <person name="Angeli S."/>
            <person name="Foret S."/>
            <person name="Bucher G."/>
            <person name="Schuetz S."/>
            <person name="Maleszka R."/>
            <person name="Wimmer E.A."/>
            <person name="Beeman R.W."/>
            <person name="Lorenzen M."/>
            <person name="Tomoyasu Y."/>
            <person name="Miller S.C."/>
            <person name="Grossmann D."/>
            <person name="Bucher G."/>
        </authorList>
    </citation>
    <scope>NUCLEOTIDE SEQUENCE [LARGE SCALE GENOMIC DNA]</scope>
    <source>
        <strain evidence="1 2">Georgia GA2</strain>
    </source>
</reference>
<proteinExistence type="predicted"/>
<dbReference type="HOGENOM" id="CLU_1818303_0_0_1"/>
<dbReference type="InParanoid" id="D2A3M8"/>